<dbReference type="GO" id="GO:0003677">
    <property type="term" value="F:DNA binding"/>
    <property type="evidence" value="ECO:0007669"/>
    <property type="project" value="UniProtKB-UniRule"/>
</dbReference>
<accession>A0A917UNW4</accession>
<dbReference type="PROSITE" id="PS51900">
    <property type="entry name" value="CB"/>
    <property type="match status" value="1"/>
</dbReference>
<dbReference type="PANTHER" id="PTHR30349">
    <property type="entry name" value="PHAGE INTEGRASE-RELATED"/>
    <property type="match status" value="1"/>
</dbReference>
<keyword evidence="2" id="KW-0233">DNA recombination</keyword>
<organism evidence="7 8">
    <name type="scientific">Streptomyces brasiliensis</name>
    <dbReference type="NCBI Taxonomy" id="1954"/>
    <lineage>
        <taxon>Bacteria</taxon>
        <taxon>Bacillati</taxon>
        <taxon>Actinomycetota</taxon>
        <taxon>Actinomycetes</taxon>
        <taxon>Kitasatosporales</taxon>
        <taxon>Streptomycetaceae</taxon>
        <taxon>Streptomyces</taxon>
    </lineage>
</organism>
<proteinExistence type="predicted"/>
<dbReference type="Gene3D" id="1.10.443.10">
    <property type="entry name" value="Intergrase catalytic core"/>
    <property type="match status" value="1"/>
</dbReference>
<evidence type="ECO:0000256" key="4">
    <source>
        <dbReference type="SAM" id="MobiDB-lite"/>
    </source>
</evidence>
<feature type="compositionally biased region" description="Basic and acidic residues" evidence="4">
    <location>
        <begin position="188"/>
        <end position="199"/>
    </location>
</feature>
<dbReference type="RefSeq" id="WP_189317680.1">
    <property type="nucleotide sequence ID" value="NZ_BMQA01000128.1"/>
</dbReference>
<dbReference type="AlphaFoldDB" id="A0A917UNW4"/>
<dbReference type="GO" id="GO:0015074">
    <property type="term" value="P:DNA integration"/>
    <property type="evidence" value="ECO:0007669"/>
    <property type="project" value="InterPro"/>
</dbReference>
<feature type="region of interest" description="Disordered" evidence="4">
    <location>
        <begin position="176"/>
        <end position="201"/>
    </location>
</feature>
<evidence type="ECO:0000256" key="1">
    <source>
        <dbReference type="ARBA" id="ARBA00023125"/>
    </source>
</evidence>
<dbReference type="EMBL" id="BMQA01000128">
    <property type="protein sequence ID" value="GGJ71223.1"/>
    <property type="molecule type" value="Genomic_DNA"/>
</dbReference>
<feature type="region of interest" description="Disordered" evidence="4">
    <location>
        <begin position="103"/>
        <end position="135"/>
    </location>
</feature>
<keyword evidence="1 3" id="KW-0238">DNA-binding</keyword>
<gene>
    <name evidence="7" type="ORF">GCM10010121_097310</name>
</gene>
<evidence type="ECO:0000313" key="8">
    <source>
        <dbReference type="Proteomes" id="UP000657574"/>
    </source>
</evidence>
<evidence type="ECO:0000256" key="2">
    <source>
        <dbReference type="ARBA" id="ARBA00023172"/>
    </source>
</evidence>
<dbReference type="GO" id="GO:0006310">
    <property type="term" value="P:DNA recombination"/>
    <property type="evidence" value="ECO:0007669"/>
    <property type="project" value="UniProtKB-KW"/>
</dbReference>
<dbReference type="Pfam" id="PF00589">
    <property type="entry name" value="Phage_integrase"/>
    <property type="match status" value="1"/>
</dbReference>
<evidence type="ECO:0000313" key="7">
    <source>
        <dbReference type="EMBL" id="GGJ71223.1"/>
    </source>
</evidence>
<protein>
    <submittedName>
        <fullName evidence="7">Integrase</fullName>
    </submittedName>
</protein>
<reference evidence="7" key="2">
    <citation type="submission" date="2020-09" db="EMBL/GenBank/DDBJ databases">
        <authorList>
            <person name="Sun Q."/>
            <person name="Ohkuma M."/>
        </authorList>
    </citation>
    <scope>NUCLEOTIDE SEQUENCE</scope>
    <source>
        <strain evidence="7">JCM 3086</strain>
    </source>
</reference>
<sequence>MQEHTAVVRDIATLEVLRTGRVEETGDPMLPYRLIGSDGVEVDAVTEFLHHMLADDDSPASLRSYAYELLAWFRFLTAIDVAWDRAGRAEARDFALWLKTVKKPPRPRRPDAPRPGAANPVTGKQTPGENYADRTRRHARAVVRSFYEYHREMHGRPLINPFPKARTAEDEHVNAHHNPMQPFRRPSRRAEYQPREPRRIPRSIPDQAFNELFAGLASHRDRALVAFYISTGARASELLGSTRSLALPEDQLIGVVRKGSRALQHLPASADAFVWLKLYQHQMRELVPDGPDEPLWWTLRRPFRQLGYDAARMVFNRANDALGSNWTLHDLRHSAAKRMIRDPHLTLADVQWVLGHAHITTTELYLSPAQDEVVAQILAHHARQRAEREKPPAPPAPGYRPEVLEALLGPSAPGGGNR</sequence>
<dbReference type="PROSITE" id="PS51898">
    <property type="entry name" value="TYR_RECOMBINASE"/>
    <property type="match status" value="1"/>
</dbReference>
<dbReference type="InterPro" id="IPR002104">
    <property type="entry name" value="Integrase_catalytic"/>
</dbReference>
<evidence type="ECO:0000259" key="5">
    <source>
        <dbReference type="PROSITE" id="PS51898"/>
    </source>
</evidence>
<feature type="domain" description="Tyr recombinase" evidence="5">
    <location>
        <begin position="199"/>
        <end position="378"/>
    </location>
</feature>
<feature type="domain" description="Core-binding (CB)" evidence="6">
    <location>
        <begin position="39"/>
        <end position="151"/>
    </location>
</feature>
<keyword evidence="8" id="KW-1185">Reference proteome</keyword>
<reference evidence="7" key="1">
    <citation type="journal article" date="2014" name="Int. J. Syst. Evol. Microbiol.">
        <title>Complete genome sequence of Corynebacterium casei LMG S-19264T (=DSM 44701T), isolated from a smear-ripened cheese.</title>
        <authorList>
            <consortium name="US DOE Joint Genome Institute (JGI-PGF)"/>
            <person name="Walter F."/>
            <person name="Albersmeier A."/>
            <person name="Kalinowski J."/>
            <person name="Ruckert C."/>
        </authorList>
    </citation>
    <scope>NUCLEOTIDE SEQUENCE</scope>
    <source>
        <strain evidence="7">JCM 3086</strain>
    </source>
</reference>
<dbReference type="InterPro" id="IPR011010">
    <property type="entry name" value="DNA_brk_join_enz"/>
</dbReference>
<dbReference type="InterPro" id="IPR050090">
    <property type="entry name" value="Tyrosine_recombinase_XerCD"/>
</dbReference>
<dbReference type="InterPro" id="IPR010998">
    <property type="entry name" value="Integrase_recombinase_N"/>
</dbReference>
<dbReference type="InterPro" id="IPR044068">
    <property type="entry name" value="CB"/>
</dbReference>
<evidence type="ECO:0000259" key="6">
    <source>
        <dbReference type="PROSITE" id="PS51900"/>
    </source>
</evidence>
<dbReference type="CDD" id="cd00397">
    <property type="entry name" value="DNA_BRE_C"/>
    <property type="match status" value="1"/>
</dbReference>
<name>A0A917UNW4_9ACTN</name>
<dbReference type="Proteomes" id="UP000657574">
    <property type="component" value="Unassembled WGS sequence"/>
</dbReference>
<comment type="caution">
    <text evidence="7">The sequence shown here is derived from an EMBL/GenBank/DDBJ whole genome shotgun (WGS) entry which is preliminary data.</text>
</comment>
<evidence type="ECO:0000256" key="3">
    <source>
        <dbReference type="PROSITE-ProRule" id="PRU01248"/>
    </source>
</evidence>
<dbReference type="PANTHER" id="PTHR30349:SF81">
    <property type="entry name" value="TYROSINE RECOMBINASE XERC"/>
    <property type="match status" value="1"/>
</dbReference>
<dbReference type="InterPro" id="IPR013762">
    <property type="entry name" value="Integrase-like_cat_sf"/>
</dbReference>
<feature type="region of interest" description="Disordered" evidence="4">
    <location>
        <begin position="380"/>
        <end position="418"/>
    </location>
</feature>
<dbReference type="Gene3D" id="1.10.150.130">
    <property type="match status" value="1"/>
</dbReference>
<dbReference type="SUPFAM" id="SSF56349">
    <property type="entry name" value="DNA breaking-rejoining enzymes"/>
    <property type="match status" value="1"/>
</dbReference>